<gene>
    <name evidence="6" type="ORF">LRAMOSA07378</name>
</gene>
<keyword evidence="3 4" id="KW-0268">Exocytosis</keyword>
<dbReference type="InterPro" id="IPR004140">
    <property type="entry name" value="Exo70"/>
</dbReference>
<proteinExistence type="inferred from homology"/>
<name>A0A077WCQ0_9FUNG</name>
<dbReference type="GO" id="GO:0005935">
    <property type="term" value="C:cellular bud neck"/>
    <property type="evidence" value="ECO:0007669"/>
    <property type="project" value="UniProtKB-SubCell"/>
</dbReference>
<dbReference type="EMBL" id="LK023315">
    <property type="protein sequence ID" value="CDS04848.1"/>
    <property type="molecule type" value="Genomic_DNA"/>
</dbReference>
<dbReference type="GO" id="GO:0006887">
    <property type="term" value="P:exocytosis"/>
    <property type="evidence" value="ECO:0007669"/>
    <property type="project" value="UniProtKB-KW"/>
</dbReference>
<dbReference type="GO" id="GO:0015031">
    <property type="term" value="P:protein transport"/>
    <property type="evidence" value="ECO:0007669"/>
    <property type="project" value="UniProtKB-KW"/>
</dbReference>
<comment type="function">
    <text evidence="4">Involved in the secretory pathway as part of the exocyst complex which tethers secretory vesicles to the sites of exocytosis. Also plays a role in the assembly of the exocyst.</text>
</comment>
<protein>
    <recommendedName>
        <fullName evidence="4">Exocyst complex protein EXO70</fullName>
    </recommendedName>
</protein>
<sequence length="623" mass="70821">MQSRGENTLNRLDEDAGELDYLCKQLGRMDGLSDDLIGILDGFEGRLMKLEASIKPIHSSTQNLTKLASNIDRALTATDDIVNCLNLPSKEDAFITKGPDEHNVLPYLQTMGALKDAVDMVESSNLRSCDKAVSQMKQLLKAGMLHLETLFRKWLSFVSDPIDATNVLDPNHEPLPSGSLKELSQLSTYISASEKEIGYAVDFTKPYIEIRSAYLVKSLHSLAQSVQLSERHQGISYEKGSGEFLKYIECFAKMIQDEQEFATRILQNPTQRMAALKGTIAPAMHELVSAGRQLNMVAKRLSYYDTIFIFDIMDKHERDCAPIVKELSSEVDLSECTDMISTFKLTALKIFFDFMEDVKGKKENNAFTNMSSDGTVHEMTSNTLNYLKRLYLWRDIVEPLLIILGDGGWNHPISLSNIPEQQQPYGESTKGFMLLQSFFGDALDQLTLSIQSRSRGYKKPALATVFLLNNYNHILRQIRTPPLNAVFDDSTEMKFSKLVKKQIDSYQDSWKPCVENLMDVTYVRGGTIKNSMGSGERQLVKERFKNFNTEFEEIWRAQTTYAVPDAELRAQVIRDVKNVLVPMYGRFLDKYQGTDFTKNPAKYIRYDKDKLEKMLNHLFEPTA</sequence>
<reference evidence="6" key="1">
    <citation type="journal article" date="2014" name="Genome Announc.">
        <title>De novo whole-genome sequence and genome annotation of Lichtheimia ramosa.</title>
        <authorList>
            <person name="Linde J."/>
            <person name="Schwartze V."/>
            <person name="Binder U."/>
            <person name="Lass-Florl C."/>
            <person name="Voigt K."/>
            <person name="Horn F."/>
        </authorList>
    </citation>
    <scope>NUCLEOTIDE SEQUENCE</scope>
    <source>
        <strain evidence="6">JMRC FSU:6197</strain>
    </source>
</reference>
<comment type="similarity">
    <text evidence="1 4">Belongs to the EXO70 family.</text>
</comment>
<evidence type="ECO:0000313" key="6">
    <source>
        <dbReference type="EMBL" id="CDS04848.1"/>
    </source>
</evidence>
<organism evidence="6">
    <name type="scientific">Lichtheimia ramosa</name>
    <dbReference type="NCBI Taxonomy" id="688394"/>
    <lineage>
        <taxon>Eukaryota</taxon>
        <taxon>Fungi</taxon>
        <taxon>Fungi incertae sedis</taxon>
        <taxon>Mucoromycota</taxon>
        <taxon>Mucoromycotina</taxon>
        <taxon>Mucoromycetes</taxon>
        <taxon>Mucorales</taxon>
        <taxon>Lichtheimiaceae</taxon>
        <taxon>Lichtheimia</taxon>
    </lineage>
</organism>
<dbReference type="InterPro" id="IPR016159">
    <property type="entry name" value="Cullin_repeat-like_dom_sf"/>
</dbReference>
<evidence type="ECO:0000259" key="5">
    <source>
        <dbReference type="Pfam" id="PF03081"/>
    </source>
</evidence>
<dbReference type="Pfam" id="PF03081">
    <property type="entry name" value="Exo70_C"/>
    <property type="match status" value="1"/>
</dbReference>
<keyword evidence="4" id="KW-0653">Protein transport</keyword>
<comment type="subcellular location">
    <subcellularLocation>
        <location evidence="4">Bud</location>
    </subcellularLocation>
    <subcellularLocation>
        <location evidence="4">Bud neck</location>
    </subcellularLocation>
</comment>
<evidence type="ECO:0000256" key="4">
    <source>
        <dbReference type="RuleBase" id="RU365026"/>
    </source>
</evidence>
<evidence type="ECO:0000256" key="2">
    <source>
        <dbReference type="ARBA" id="ARBA00022448"/>
    </source>
</evidence>
<dbReference type="PANTHER" id="PTHR12542:SF41">
    <property type="entry name" value="EXOCYST COMPLEX COMPONENT 7"/>
    <property type="match status" value="1"/>
</dbReference>
<feature type="domain" description="Exocyst complex subunit Exo70 C-terminal" evidence="5">
    <location>
        <begin position="245"/>
        <end position="616"/>
    </location>
</feature>
<dbReference type="Gene3D" id="1.20.1280.170">
    <property type="entry name" value="Exocyst complex component Exo70"/>
    <property type="match status" value="1"/>
</dbReference>
<dbReference type="InterPro" id="IPR046364">
    <property type="entry name" value="Exo70_C"/>
</dbReference>
<dbReference type="SUPFAM" id="SSF74788">
    <property type="entry name" value="Cullin repeat-like"/>
    <property type="match status" value="1"/>
</dbReference>
<dbReference type="Pfam" id="PF20669">
    <property type="entry name" value="Exo70_N"/>
    <property type="match status" value="1"/>
</dbReference>
<accession>A0A077WCQ0</accession>
<dbReference type="AlphaFoldDB" id="A0A077WCQ0"/>
<dbReference type="GO" id="GO:0005546">
    <property type="term" value="F:phosphatidylinositol-4,5-bisphosphate binding"/>
    <property type="evidence" value="ECO:0007669"/>
    <property type="project" value="InterPro"/>
</dbReference>
<dbReference type="OrthoDB" id="1922221at2759"/>
<evidence type="ECO:0000256" key="1">
    <source>
        <dbReference type="ARBA" id="ARBA00006756"/>
    </source>
</evidence>
<evidence type="ECO:0000256" key="3">
    <source>
        <dbReference type="ARBA" id="ARBA00022483"/>
    </source>
</evidence>
<keyword evidence="2 4" id="KW-0813">Transport</keyword>
<dbReference type="PANTHER" id="PTHR12542">
    <property type="entry name" value="EXOCYST COMPLEX PROTEIN EXO70"/>
    <property type="match status" value="1"/>
</dbReference>
<dbReference type="GO" id="GO:0000145">
    <property type="term" value="C:exocyst"/>
    <property type="evidence" value="ECO:0007669"/>
    <property type="project" value="InterPro"/>
</dbReference>